<dbReference type="SUPFAM" id="SSF52980">
    <property type="entry name" value="Restriction endonuclease-like"/>
    <property type="match status" value="1"/>
</dbReference>
<dbReference type="InterPro" id="IPR011335">
    <property type="entry name" value="Restrct_endonuc-II-like"/>
</dbReference>
<feature type="domain" description="Putative restriction endonuclease" evidence="1">
    <location>
        <begin position="29"/>
        <end position="184"/>
    </location>
</feature>
<reference evidence="2 3" key="1">
    <citation type="submission" date="2021-01" db="EMBL/GenBank/DDBJ databases">
        <title>Whole genome shotgun sequence of Actinoplanes palleronii NBRC 14916.</title>
        <authorList>
            <person name="Komaki H."/>
            <person name="Tamura T."/>
        </authorList>
    </citation>
    <scope>NUCLEOTIDE SEQUENCE [LARGE SCALE GENOMIC DNA]</scope>
    <source>
        <strain evidence="2 3">NBRC 14916</strain>
    </source>
</reference>
<dbReference type="Pfam" id="PF05685">
    <property type="entry name" value="Uma2"/>
    <property type="match status" value="1"/>
</dbReference>
<dbReference type="PANTHER" id="PTHR35400">
    <property type="entry name" value="SLR1083 PROTEIN"/>
    <property type="match status" value="1"/>
</dbReference>
<dbReference type="PANTHER" id="PTHR35400:SF3">
    <property type="entry name" value="SLL1072 PROTEIN"/>
    <property type="match status" value="1"/>
</dbReference>
<dbReference type="Proteomes" id="UP000624709">
    <property type="component" value="Unassembled WGS sequence"/>
</dbReference>
<evidence type="ECO:0000313" key="3">
    <source>
        <dbReference type="Proteomes" id="UP000624709"/>
    </source>
</evidence>
<accession>A0ABQ4B5Y7</accession>
<dbReference type="Gene3D" id="3.90.1570.10">
    <property type="entry name" value="tt1808, chain A"/>
    <property type="match status" value="1"/>
</dbReference>
<sequence length="204" mass="22661">MSVDPNEEDIMTAALRLPDKQDWTVDDLKLLPPDLFYELIDGRLILPSPTTFHQLLGVEIVLALRPGCPEGYVAVPDMSLDIDQCSEPRPDVAVIADSEMMRTPVPVDKAILVVEIVSPTSHFRDMHAKTKVYAAAGLKHYWVIDPTFSHGLVLTEFQPGGNGDYEIVSNTSEIFETDEPFPVKINLLALTALRNKYLAAQEES</sequence>
<comment type="caution">
    <text evidence="2">The sequence shown here is derived from an EMBL/GenBank/DDBJ whole genome shotgun (WGS) entry which is preliminary data.</text>
</comment>
<gene>
    <name evidence="2" type="ORF">Apa02nite_019690</name>
</gene>
<name>A0ABQ4B5Y7_9ACTN</name>
<organism evidence="2 3">
    <name type="scientific">Actinoplanes palleronii</name>
    <dbReference type="NCBI Taxonomy" id="113570"/>
    <lineage>
        <taxon>Bacteria</taxon>
        <taxon>Bacillati</taxon>
        <taxon>Actinomycetota</taxon>
        <taxon>Actinomycetes</taxon>
        <taxon>Micromonosporales</taxon>
        <taxon>Micromonosporaceae</taxon>
        <taxon>Actinoplanes</taxon>
    </lineage>
</organism>
<dbReference type="InterPro" id="IPR012296">
    <property type="entry name" value="Nuclease_put_TT1808"/>
</dbReference>
<evidence type="ECO:0000313" key="2">
    <source>
        <dbReference type="EMBL" id="GIE65861.1"/>
    </source>
</evidence>
<dbReference type="InterPro" id="IPR008538">
    <property type="entry name" value="Uma2"/>
</dbReference>
<evidence type="ECO:0000259" key="1">
    <source>
        <dbReference type="Pfam" id="PF05685"/>
    </source>
</evidence>
<protein>
    <recommendedName>
        <fullName evidence="1">Putative restriction endonuclease domain-containing protein</fullName>
    </recommendedName>
</protein>
<dbReference type="CDD" id="cd06260">
    <property type="entry name" value="DUF820-like"/>
    <property type="match status" value="1"/>
</dbReference>
<proteinExistence type="predicted"/>
<keyword evidence="3" id="KW-1185">Reference proteome</keyword>
<dbReference type="EMBL" id="BOMS01000025">
    <property type="protein sequence ID" value="GIE65861.1"/>
    <property type="molecule type" value="Genomic_DNA"/>
</dbReference>